<dbReference type="Gene3D" id="1.20.5.1200">
    <property type="entry name" value="Alpha-tocopherol transfer"/>
    <property type="match status" value="1"/>
</dbReference>
<evidence type="ECO:0000259" key="1">
    <source>
        <dbReference type="PROSITE" id="PS50191"/>
    </source>
</evidence>
<reference evidence="2 3" key="1">
    <citation type="submission" date="2023-11" db="EMBL/GenBank/DDBJ databases">
        <authorList>
            <person name="Hedman E."/>
            <person name="Englund M."/>
            <person name="Stromberg M."/>
            <person name="Nyberg Akerstrom W."/>
            <person name="Nylinder S."/>
            <person name="Jareborg N."/>
            <person name="Kallberg Y."/>
            <person name="Kronander E."/>
        </authorList>
    </citation>
    <scope>NUCLEOTIDE SEQUENCE [LARGE SCALE GENOMIC DNA]</scope>
</reference>
<accession>A0AAV1L611</accession>
<dbReference type="InterPro" id="IPR001251">
    <property type="entry name" value="CRAL-TRIO_dom"/>
</dbReference>
<dbReference type="PROSITE" id="PS50191">
    <property type="entry name" value="CRAL_TRIO"/>
    <property type="match status" value="1"/>
</dbReference>
<gene>
    <name evidence="2" type="ORF">PARMNEM_LOCUS10607</name>
</gene>
<dbReference type="SUPFAM" id="SSF52087">
    <property type="entry name" value="CRAL/TRIO domain"/>
    <property type="match status" value="1"/>
</dbReference>
<dbReference type="InterPro" id="IPR036865">
    <property type="entry name" value="CRAL-TRIO_dom_sf"/>
</dbReference>
<evidence type="ECO:0000313" key="2">
    <source>
        <dbReference type="EMBL" id="CAK1590215.1"/>
    </source>
</evidence>
<comment type="caution">
    <text evidence="2">The sequence shown here is derived from an EMBL/GenBank/DDBJ whole genome shotgun (WGS) entry which is preliminary data.</text>
</comment>
<dbReference type="Gene3D" id="3.40.525.10">
    <property type="entry name" value="CRAL-TRIO lipid binding domain"/>
    <property type="match status" value="1"/>
</dbReference>
<dbReference type="GO" id="GO:0016020">
    <property type="term" value="C:membrane"/>
    <property type="evidence" value="ECO:0007669"/>
    <property type="project" value="TreeGrafter"/>
</dbReference>
<dbReference type="AlphaFoldDB" id="A0AAV1L611"/>
<evidence type="ECO:0000313" key="3">
    <source>
        <dbReference type="Proteomes" id="UP001314205"/>
    </source>
</evidence>
<protein>
    <recommendedName>
        <fullName evidence="1">CRAL-TRIO domain-containing protein</fullName>
    </recommendedName>
</protein>
<dbReference type="EMBL" id="CAVLGL010000085">
    <property type="protein sequence ID" value="CAK1590215.1"/>
    <property type="molecule type" value="Genomic_DNA"/>
</dbReference>
<dbReference type="PRINTS" id="PR00180">
    <property type="entry name" value="CRETINALDHBP"/>
</dbReference>
<dbReference type="PANTHER" id="PTHR10174">
    <property type="entry name" value="ALPHA-TOCOPHEROL TRANSFER PROTEIN-RELATED"/>
    <property type="match status" value="1"/>
</dbReference>
<dbReference type="CDD" id="cd00170">
    <property type="entry name" value="SEC14"/>
    <property type="match status" value="1"/>
</dbReference>
<dbReference type="Proteomes" id="UP001314205">
    <property type="component" value="Unassembled WGS sequence"/>
</dbReference>
<dbReference type="PANTHER" id="PTHR10174:SF222">
    <property type="entry name" value="GH10083P-RELATED"/>
    <property type="match status" value="1"/>
</dbReference>
<dbReference type="Pfam" id="PF00650">
    <property type="entry name" value="CRAL_TRIO"/>
    <property type="match status" value="1"/>
</dbReference>
<feature type="domain" description="CRAL-TRIO" evidence="1">
    <location>
        <begin position="156"/>
        <end position="259"/>
    </location>
</feature>
<keyword evidence="3" id="KW-1185">Reference proteome</keyword>
<organism evidence="2 3">
    <name type="scientific">Parnassius mnemosyne</name>
    <name type="common">clouded apollo</name>
    <dbReference type="NCBI Taxonomy" id="213953"/>
    <lineage>
        <taxon>Eukaryota</taxon>
        <taxon>Metazoa</taxon>
        <taxon>Ecdysozoa</taxon>
        <taxon>Arthropoda</taxon>
        <taxon>Hexapoda</taxon>
        <taxon>Insecta</taxon>
        <taxon>Pterygota</taxon>
        <taxon>Neoptera</taxon>
        <taxon>Endopterygota</taxon>
        <taxon>Lepidoptera</taxon>
        <taxon>Glossata</taxon>
        <taxon>Ditrysia</taxon>
        <taxon>Papilionoidea</taxon>
        <taxon>Papilionidae</taxon>
        <taxon>Parnassiinae</taxon>
        <taxon>Parnassini</taxon>
        <taxon>Parnassius</taxon>
        <taxon>Driopa</taxon>
    </lineage>
</organism>
<proteinExistence type="predicted"/>
<name>A0AAV1L611_9NEOP</name>
<dbReference type="GO" id="GO:1902936">
    <property type="term" value="F:phosphatidylinositol bisphosphate binding"/>
    <property type="evidence" value="ECO:0007669"/>
    <property type="project" value="TreeGrafter"/>
</dbReference>
<sequence>MNAPPKDKLLELRPDTFETIRKIYNFHEPGRMKEAVKILDDWVKKQTHFRKKNFNAVYLETTIIACKGSLERSKTQLDKICTYRTLLPDFFGKFNVKKDVGNLYEIVIPVMLPKLTPDHYRVFLIKINDHPFESSQFIDYYKYGVVAGDYLKLHDYPNGFLVIADFRGLNIMDFVTKLNPIEIRQALAIYMEGYGMRLKGIHILTASKFVDALVSILKQVLSEKLSKRIVVHKSVESLYDVTPKEILPIEYGGEERSINKILETWLELLSSKEHLDYLEEISKATTDEACRQLDKFNENYIGMPGTFRVLNVD</sequence>